<dbReference type="InterPro" id="IPR009377">
    <property type="entry name" value="EutA"/>
</dbReference>
<evidence type="ECO:0000313" key="1">
    <source>
        <dbReference type="EMBL" id="NMH97328.1"/>
    </source>
</evidence>
<dbReference type="RefSeq" id="WP_169380777.1">
    <property type="nucleotide sequence ID" value="NZ_JAAXLA010000011.1"/>
</dbReference>
<accession>A0ABX1S6Y9</accession>
<comment type="caution">
    <text evidence="1">The sequence shown here is derived from an EMBL/GenBank/DDBJ whole genome shotgun (WGS) entry which is preliminary data.</text>
</comment>
<sequence length="519" mass="54971">MADHHHHPPPAHEDLAAVESELWRLENVELTTVGIDIGSSTSHLMFARVHLQRQAQALSSRFVVVDREVLWRSPVLLTPYLADYTIDADVLDEFVRRCYRQAGLERSAVDSGAVVLTGEALKRRNARAIADLFAAESGKFVCASAGHHLEAVMAAHGSGAVAASREEPGVRLHVDIGGGTSKLAVLAGGDVLGTAAVAVGGRLVALDGRRVVRVEGPAMQMAQAAGVPLRLGDQLSRTDEARLVEAFVEVLLGCIHGNTPPSGYPANLLLVDDRPLHPRPTSISFSGGVAEYLDEEGSVPGFGDLARPLAEAIRRALGDGRLDLTRRVVRHRIRATVIGASQFSVQVSGNTSGLSGPTVLPLRNLPVLYPRLDLSGAVSADETAAAIAAAARRFDVTGAEDPVAVAFRWQGDPAYPRLRALAEGIVAGLRPHLNSGHPLVVLLDRDVAQSLGHLLTRELGIQSPLVCLDGLTLQEFDYVDIGDPIQPANVVPLVIKSLLFAGPTSPRSDTGLLSEGVAS</sequence>
<evidence type="ECO:0000313" key="2">
    <source>
        <dbReference type="Proteomes" id="UP000820669"/>
    </source>
</evidence>
<keyword evidence="1" id="KW-0456">Lyase</keyword>
<gene>
    <name evidence="1" type="ORF">HF526_08375</name>
</gene>
<dbReference type="EMBL" id="JAAXLA010000011">
    <property type="protein sequence ID" value="NMH97328.1"/>
    <property type="molecule type" value="Genomic_DNA"/>
</dbReference>
<dbReference type="Pfam" id="PF06277">
    <property type="entry name" value="EutA"/>
    <property type="match status" value="1"/>
</dbReference>
<keyword evidence="2" id="KW-1185">Reference proteome</keyword>
<dbReference type="Proteomes" id="UP000820669">
    <property type="component" value="Unassembled WGS sequence"/>
</dbReference>
<reference evidence="1 2" key="1">
    <citation type="submission" date="2020-04" db="EMBL/GenBank/DDBJ databases">
        <authorList>
            <person name="Klaysubun C."/>
            <person name="Duangmal K."/>
            <person name="Lipun K."/>
        </authorList>
    </citation>
    <scope>NUCLEOTIDE SEQUENCE [LARGE SCALE GENOMIC DNA]</scope>
    <source>
        <strain evidence="1 2">K10HN5</strain>
    </source>
</reference>
<dbReference type="GO" id="GO:0016829">
    <property type="term" value="F:lyase activity"/>
    <property type="evidence" value="ECO:0007669"/>
    <property type="project" value="UniProtKB-KW"/>
</dbReference>
<protein>
    <submittedName>
        <fullName evidence="1">Reactivating factor for ethanolamine ammonia lyase</fullName>
    </submittedName>
</protein>
<organism evidence="1 2">
    <name type="scientific">Pseudonocardia acidicola</name>
    <dbReference type="NCBI Taxonomy" id="2724939"/>
    <lineage>
        <taxon>Bacteria</taxon>
        <taxon>Bacillati</taxon>
        <taxon>Actinomycetota</taxon>
        <taxon>Actinomycetes</taxon>
        <taxon>Pseudonocardiales</taxon>
        <taxon>Pseudonocardiaceae</taxon>
        <taxon>Pseudonocardia</taxon>
    </lineage>
</organism>
<dbReference type="PIRSF" id="PIRSF012293">
    <property type="entry name" value="EutA"/>
    <property type="match status" value="1"/>
</dbReference>
<dbReference type="InterPro" id="IPR043129">
    <property type="entry name" value="ATPase_NBD"/>
</dbReference>
<name>A0ABX1S6Y9_9PSEU</name>
<proteinExistence type="predicted"/>
<dbReference type="SUPFAM" id="SSF53067">
    <property type="entry name" value="Actin-like ATPase domain"/>
    <property type="match status" value="1"/>
</dbReference>